<feature type="domain" description="HU" evidence="3">
    <location>
        <begin position="8"/>
        <end position="120"/>
    </location>
</feature>
<protein>
    <submittedName>
        <fullName evidence="4">DNA-binding protein</fullName>
    </submittedName>
</protein>
<dbReference type="EMBL" id="QSCF01000067">
    <property type="protein sequence ID" value="RGX73829.1"/>
    <property type="molecule type" value="Genomic_DNA"/>
</dbReference>
<dbReference type="RefSeq" id="WP_117988727.1">
    <property type="nucleotide sequence ID" value="NZ_CABMFG010000067.1"/>
</dbReference>
<dbReference type="InterPro" id="IPR010992">
    <property type="entry name" value="IHF-like_DNA-bd_dom_sf"/>
</dbReference>
<dbReference type="InterPro" id="IPR041607">
    <property type="entry name" value="HU-HIG"/>
</dbReference>
<evidence type="ECO:0000313" key="4">
    <source>
        <dbReference type="EMBL" id="RGX73829.1"/>
    </source>
</evidence>
<feature type="compositionally biased region" description="Gly residues" evidence="2">
    <location>
        <begin position="142"/>
        <end position="152"/>
    </location>
</feature>
<dbReference type="SUPFAM" id="SSF47729">
    <property type="entry name" value="IHF-like DNA-binding proteins"/>
    <property type="match status" value="1"/>
</dbReference>
<dbReference type="OrthoDB" id="1071815at2"/>
<gene>
    <name evidence="4" type="ORF">DXA68_22635</name>
</gene>
<evidence type="ECO:0000256" key="1">
    <source>
        <dbReference type="ARBA" id="ARBA00023125"/>
    </source>
</evidence>
<keyword evidence="1 4" id="KW-0238">DNA-binding</keyword>
<accession>A0A413GRV3</accession>
<comment type="caution">
    <text evidence="4">The sequence shown here is derived from an EMBL/GenBank/DDBJ whole genome shotgun (WGS) entry which is preliminary data.</text>
</comment>
<proteinExistence type="predicted"/>
<dbReference type="AlphaFoldDB" id="A0A413GRV3"/>
<evidence type="ECO:0000313" key="5">
    <source>
        <dbReference type="Proteomes" id="UP000286075"/>
    </source>
</evidence>
<name>A0A413GRV3_9BACE</name>
<feature type="region of interest" description="Disordered" evidence="2">
    <location>
        <begin position="138"/>
        <end position="160"/>
    </location>
</feature>
<sequence length="160" mass="17524">MATTIGTLKYRMAQVKNPQKPSEAQKWYARAVQDRTVAFEDFVTHMAEHNSPYSRGVIHGVLIDMLACLQELVLDGKSVRLGELGLFSLGISGRGTEKREDWNTALVDSVHLNVRNTKTWSNQELRKKCRLSELAGYEATKSGGGSSSGGDGGIEENPLG</sequence>
<dbReference type="Proteomes" id="UP000286075">
    <property type="component" value="Unassembled WGS sequence"/>
</dbReference>
<evidence type="ECO:0000259" key="3">
    <source>
        <dbReference type="Pfam" id="PF18291"/>
    </source>
</evidence>
<dbReference type="Pfam" id="PF18291">
    <property type="entry name" value="HU-HIG"/>
    <property type="match status" value="1"/>
</dbReference>
<organism evidence="4 5">
    <name type="scientific">Bacteroides stercorirosoris</name>
    <dbReference type="NCBI Taxonomy" id="871324"/>
    <lineage>
        <taxon>Bacteria</taxon>
        <taxon>Pseudomonadati</taxon>
        <taxon>Bacteroidota</taxon>
        <taxon>Bacteroidia</taxon>
        <taxon>Bacteroidales</taxon>
        <taxon>Bacteroidaceae</taxon>
        <taxon>Bacteroides</taxon>
    </lineage>
</organism>
<evidence type="ECO:0000256" key="2">
    <source>
        <dbReference type="SAM" id="MobiDB-lite"/>
    </source>
</evidence>
<reference evidence="4 5" key="1">
    <citation type="submission" date="2018-08" db="EMBL/GenBank/DDBJ databases">
        <title>A genome reference for cultivated species of the human gut microbiota.</title>
        <authorList>
            <person name="Zou Y."/>
            <person name="Xue W."/>
            <person name="Luo G."/>
        </authorList>
    </citation>
    <scope>NUCLEOTIDE SEQUENCE [LARGE SCALE GENOMIC DNA]</scope>
    <source>
        <strain evidence="4 5">OF03-9BH</strain>
    </source>
</reference>
<dbReference type="GO" id="GO:0003677">
    <property type="term" value="F:DNA binding"/>
    <property type="evidence" value="ECO:0007669"/>
    <property type="project" value="UniProtKB-KW"/>
</dbReference>